<feature type="transmembrane region" description="Helical" evidence="1">
    <location>
        <begin position="6"/>
        <end position="30"/>
    </location>
</feature>
<keyword evidence="1" id="KW-0812">Transmembrane</keyword>
<feature type="transmembrane region" description="Helical" evidence="1">
    <location>
        <begin position="92"/>
        <end position="115"/>
    </location>
</feature>
<dbReference type="PANTHER" id="PTHR45907">
    <property type="entry name" value="SERPENTINE RECEPTOR, CLASS J"/>
    <property type="match status" value="1"/>
</dbReference>
<dbReference type="HOGENOM" id="CLU_036335_0_0_1"/>
<evidence type="ECO:0008006" key="4">
    <source>
        <dbReference type="Google" id="ProtNLM"/>
    </source>
</evidence>
<dbReference type="EMBL" id="DS268433">
    <property type="protein sequence ID" value="EFO97734.1"/>
    <property type="molecule type" value="Genomic_DNA"/>
</dbReference>
<protein>
    <recommendedName>
        <fullName evidence="4">Serpentine Receptor, class J</fullName>
    </recommendedName>
</protein>
<dbReference type="InterPro" id="IPR019423">
    <property type="entry name" value="7TM_GPCR_serpentine_rcpt_Srj"/>
</dbReference>
<feature type="transmembrane region" description="Helical" evidence="1">
    <location>
        <begin position="127"/>
        <end position="148"/>
    </location>
</feature>
<feature type="transmembrane region" description="Helical" evidence="1">
    <location>
        <begin position="294"/>
        <end position="320"/>
    </location>
</feature>
<dbReference type="eggNOG" id="ENOG502R3HH">
    <property type="taxonomic scope" value="Eukaryota"/>
</dbReference>
<dbReference type="FunCoup" id="E3MB92">
    <property type="interactions" value="17"/>
</dbReference>
<organism evidence="3">
    <name type="scientific">Caenorhabditis remanei</name>
    <name type="common">Caenorhabditis vulgaris</name>
    <dbReference type="NCBI Taxonomy" id="31234"/>
    <lineage>
        <taxon>Eukaryota</taxon>
        <taxon>Metazoa</taxon>
        <taxon>Ecdysozoa</taxon>
        <taxon>Nematoda</taxon>
        <taxon>Chromadorea</taxon>
        <taxon>Rhabditida</taxon>
        <taxon>Rhabditina</taxon>
        <taxon>Rhabditomorpha</taxon>
        <taxon>Rhabditoidea</taxon>
        <taxon>Rhabditidae</taxon>
        <taxon>Peloderinae</taxon>
        <taxon>Caenorhabditis</taxon>
    </lineage>
</organism>
<dbReference type="AlphaFoldDB" id="E3MB92"/>
<dbReference type="PANTHER" id="PTHR45907:SF24">
    <property type="entry name" value="SERPENTINE RECEPTOR, CLASS J-RELATED"/>
    <property type="match status" value="1"/>
</dbReference>
<accession>E3MB92</accession>
<keyword evidence="3" id="KW-1185">Reference proteome</keyword>
<proteinExistence type="predicted"/>
<feature type="transmembrane region" description="Helical" evidence="1">
    <location>
        <begin position="42"/>
        <end position="61"/>
    </location>
</feature>
<dbReference type="SUPFAM" id="SSF81321">
    <property type="entry name" value="Family A G protein-coupled receptor-like"/>
    <property type="match status" value="1"/>
</dbReference>
<keyword evidence="1" id="KW-0472">Membrane</keyword>
<evidence type="ECO:0000313" key="2">
    <source>
        <dbReference type="EMBL" id="EFO97734.1"/>
    </source>
</evidence>
<dbReference type="OMA" id="YRYLAIH"/>
<sequence length="346" mass="40288">MFDDWVFQYLPKIFCGLAFFVNPIFIYMIFTEKSKKFGNYRFLLLFFALFNLIYSVVNVVVPLDIHSYRYCFFLFLKHDWFVEPSEFHFNLLVARCSLVAASYAILLIHFIYRYLAIHNSKFTREKFHLYMTFSVLVFAMYFGVWHAVSNFLMELLTETSFQICFYPGRANVEIKKYIREDFREIYGSDSMDFNMLGALFNEGSEETTFQSWVAVILWSSLSTISIVMFLVLAVMIIKKLNKMAPNASRKTSKFQVELLRALVVQTVIPIFISFSPCLLSWYSPMLGIQLGRGINYIEAMALGVFAFVDPVAIILCLPIFRNRIFRFCRDGGSKLKSAKSSTEQAN</sequence>
<dbReference type="Pfam" id="PF10319">
    <property type="entry name" value="7TM_GPCR_Srj"/>
    <property type="match status" value="1"/>
</dbReference>
<evidence type="ECO:0000256" key="1">
    <source>
        <dbReference type="SAM" id="Phobius"/>
    </source>
</evidence>
<dbReference type="Proteomes" id="UP000008281">
    <property type="component" value="Unassembled WGS sequence"/>
</dbReference>
<reference evidence="2" key="1">
    <citation type="submission" date="2007-07" db="EMBL/GenBank/DDBJ databases">
        <title>PCAP assembly of the Caenorhabditis remanei genome.</title>
        <authorList>
            <consortium name="The Caenorhabditis remanei Sequencing Consortium"/>
            <person name="Wilson R.K."/>
        </authorList>
    </citation>
    <scope>NUCLEOTIDE SEQUENCE [LARGE SCALE GENOMIC DNA]</scope>
    <source>
        <strain evidence="2">PB4641</strain>
    </source>
</reference>
<evidence type="ECO:0000313" key="3">
    <source>
        <dbReference type="Proteomes" id="UP000008281"/>
    </source>
</evidence>
<name>E3MB92_CAERE</name>
<keyword evidence="1" id="KW-1133">Transmembrane helix</keyword>
<dbReference type="STRING" id="31234.E3MB92"/>
<dbReference type="OrthoDB" id="5804276at2759"/>
<feature type="transmembrane region" description="Helical" evidence="1">
    <location>
        <begin position="258"/>
        <end position="282"/>
    </location>
</feature>
<dbReference type="InParanoid" id="E3MB92"/>
<feature type="transmembrane region" description="Helical" evidence="1">
    <location>
        <begin position="212"/>
        <end position="237"/>
    </location>
</feature>
<gene>
    <name evidence="2" type="ORF">CRE_16140</name>
</gene>